<reference evidence="1" key="1">
    <citation type="submission" date="2022-02" db="EMBL/GenBank/DDBJ databases">
        <title>Plant Genome Project.</title>
        <authorList>
            <person name="Zhang R.-G."/>
        </authorList>
    </citation>
    <scope>NUCLEOTIDE SEQUENCE</scope>
    <source>
        <strain evidence="1">AT1</strain>
    </source>
</reference>
<name>A0ACC0LQ66_RHOML</name>
<gene>
    <name evidence="1" type="ORF">RHMOL_Rhmol11G0055900</name>
</gene>
<comment type="caution">
    <text evidence="1">The sequence shown here is derived from an EMBL/GenBank/DDBJ whole genome shotgun (WGS) entry which is preliminary data.</text>
</comment>
<protein>
    <submittedName>
        <fullName evidence="1">Uncharacterized protein</fullName>
    </submittedName>
</protein>
<keyword evidence="2" id="KW-1185">Reference proteome</keyword>
<sequence length="72" mass="8239">MLIKLGSTNWKQSGRQREQIHWMVSLYSCFSINLEPTKFPEKKKNTSGIRNLLLWGKSFPPSAASLGLSTLW</sequence>
<dbReference type="EMBL" id="CM046398">
    <property type="protein sequence ID" value="KAI8530406.1"/>
    <property type="molecule type" value="Genomic_DNA"/>
</dbReference>
<accession>A0ACC0LQ66</accession>
<dbReference type="Proteomes" id="UP001062846">
    <property type="component" value="Chromosome 11"/>
</dbReference>
<proteinExistence type="predicted"/>
<evidence type="ECO:0000313" key="2">
    <source>
        <dbReference type="Proteomes" id="UP001062846"/>
    </source>
</evidence>
<organism evidence="1 2">
    <name type="scientific">Rhododendron molle</name>
    <name type="common">Chinese azalea</name>
    <name type="synonym">Azalea mollis</name>
    <dbReference type="NCBI Taxonomy" id="49168"/>
    <lineage>
        <taxon>Eukaryota</taxon>
        <taxon>Viridiplantae</taxon>
        <taxon>Streptophyta</taxon>
        <taxon>Embryophyta</taxon>
        <taxon>Tracheophyta</taxon>
        <taxon>Spermatophyta</taxon>
        <taxon>Magnoliopsida</taxon>
        <taxon>eudicotyledons</taxon>
        <taxon>Gunneridae</taxon>
        <taxon>Pentapetalae</taxon>
        <taxon>asterids</taxon>
        <taxon>Ericales</taxon>
        <taxon>Ericaceae</taxon>
        <taxon>Ericoideae</taxon>
        <taxon>Rhodoreae</taxon>
        <taxon>Rhododendron</taxon>
    </lineage>
</organism>
<evidence type="ECO:0000313" key="1">
    <source>
        <dbReference type="EMBL" id="KAI8530406.1"/>
    </source>
</evidence>